<feature type="domain" description="T6SS Phospholipase effector Tle1-like catalytic" evidence="2">
    <location>
        <begin position="33"/>
        <end position="388"/>
    </location>
</feature>
<evidence type="ECO:0000259" key="2">
    <source>
        <dbReference type="Pfam" id="PF09994"/>
    </source>
</evidence>
<feature type="region of interest" description="Disordered" evidence="1">
    <location>
        <begin position="1"/>
        <end position="27"/>
    </location>
</feature>
<dbReference type="OrthoDB" id="3162439at2759"/>
<feature type="region of interest" description="Disordered" evidence="1">
    <location>
        <begin position="435"/>
        <end position="472"/>
    </location>
</feature>
<accession>A0A8K0UVS9</accession>
<evidence type="ECO:0000256" key="1">
    <source>
        <dbReference type="SAM" id="MobiDB-lite"/>
    </source>
</evidence>
<dbReference type="EMBL" id="JAEVFJ010000005">
    <property type="protein sequence ID" value="KAH8104644.1"/>
    <property type="molecule type" value="Genomic_DNA"/>
</dbReference>
<evidence type="ECO:0000313" key="3">
    <source>
        <dbReference type="EMBL" id="KAH8104644.1"/>
    </source>
</evidence>
<protein>
    <recommendedName>
        <fullName evidence="2">T6SS Phospholipase effector Tle1-like catalytic domain-containing protein</fullName>
    </recommendedName>
</protein>
<proteinExistence type="predicted"/>
<dbReference type="Proteomes" id="UP000813824">
    <property type="component" value="Unassembled WGS sequence"/>
</dbReference>
<comment type="caution">
    <text evidence="3">The sequence shown here is derived from an EMBL/GenBank/DDBJ whole genome shotgun (WGS) entry which is preliminary data.</text>
</comment>
<dbReference type="AlphaFoldDB" id="A0A8K0UVS9"/>
<dbReference type="PANTHER" id="PTHR33840">
    <property type="match status" value="1"/>
</dbReference>
<evidence type="ECO:0000313" key="4">
    <source>
        <dbReference type="Proteomes" id="UP000813824"/>
    </source>
</evidence>
<organism evidence="3 4">
    <name type="scientific">Cristinia sonorae</name>
    <dbReference type="NCBI Taxonomy" id="1940300"/>
    <lineage>
        <taxon>Eukaryota</taxon>
        <taxon>Fungi</taxon>
        <taxon>Dikarya</taxon>
        <taxon>Basidiomycota</taxon>
        <taxon>Agaricomycotina</taxon>
        <taxon>Agaricomycetes</taxon>
        <taxon>Agaricomycetidae</taxon>
        <taxon>Agaricales</taxon>
        <taxon>Pleurotineae</taxon>
        <taxon>Stephanosporaceae</taxon>
        <taxon>Cristinia</taxon>
    </lineage>
</organism>
<dbReference type="Pfam" id="PF09994">
    <property type="entry name" value="T6SS_Tle1-like_cat"/>
    <property type="match status" value="1"/>
</dbReference>
<name>A0A8K0UVS9_9AGAR</name>
<gene>
    <name evidence="3" type="ORF">BXZ70DRAFT_601721</name>
</gene>
<keyword evidence="4" id="KW-1185">Reference proteome</keyword>
<dbReference type="InterPro" id="IPR018712">
    <property type="entry name" value="Tle1-like_cat"/>
</dbReference>
<sequence length="565" mass="62183">MDAQPASSTSTSPVLPQATNPIAPPPVDRMKRRNLILCFDGTSNQFDGDNTNVVKFYSLLKKDDGEQQICYYQPGIGTYFQPGVVSPFFQWAAKIMDQAVAWYLDEHVRGGYIFLMQNYRAGDKICIFGFSRGAYTARALAGMLHKIGLLPKDNPEQVPFAYKLYKQTGKQSLEIAAGFKQTFCRTVNIEFVGVWDTVASVGVVMARNLPFTTSNTTIKTFRHAVSLDERRVKFRPNLYHRPAPDAESARKDPNQASPVIAKTAKDNVFEKVGHAIEDGVENLIRRVSSQKGKERKGKGETPMIVQTVGTGLSSIVVAEAGAIPPEDVSILDSAVDVGSGSGPLEPVKSTDVLEVWFAGCHSDVGGGAVKDDVEHSLSEITLRWMVRQVVLSQVGITFEKDALMRARIPNSVFTGVGFPVTPPAGSRFGLQTTLKLKPTDDNNNSPFSSPKTGKLSLEIPGKGDRGDGASQTSAALTEIDAVQPIHDALKTTWAWWILEILPLSYAYQDGKGKWHRRIGIHLGKGRRIPDIDPKFHRSVQERMADDNLKYTPKAVWKKGTEQYVD</sequence>
<feature type="compositionally biased region" description="Polar residues" evidence="1">
    <location>
        <begin position="1"/>
        <end position="20"/>
    </location>
</feature>
<feature type="compositionally biased region" description="Polar residues" evidence="1">
    <location>
        <begin position="441"/>
        <end position="451"/>
    </location>
</feature>
<reference evidence="3" key="1">
    <citation type="journal article" date="2021" name="New Phytol.">
        <title>Evolutionary innovations through gain and loss of genes in the ectomycorrhizal Boletales.</title>
        <authorList>
            <person name="Wu G."/>
            <person name="Miyauchi S."/>
            <person name="Morin E."/>
            <person name="Kuo A."/>
            <person name="Drula E."/>
            <person name="Varga T."/>
            <person name="Kohler A."/>
            <person name="Feng B."/>
            <person name="Cao Y."/>
            <person name="Lipzen A."/>
            <person name="Daum C."/>
            <person name="Hundley H."/>
            <person name="Pangilinan J."/>
            <person name="Johnson J."/>
            <person name="Barry K."/>
            <person name="LaButti K."/>
            <person name="Ng V."/>
            <person name="Ahrendt S."/>
            <person name="Min B."/>
            <person name="Choi I.G."/>
            <person name="Park H."/>
            <person name="Plett J.M."/>
            <person name="Magnuson J."/>
            <person name="Spatafora J.W."/>
            <person name="Nagy L.G."/>
            <person name="Henrissat B."/>
            <person name="Grigoriev I.V."/>
            <person name="Yang Z.L."/>
            <person name="Xu J."/>
            <person name="Martin F.M."/>
        </authorList>
    </citation>
    <scope>NUCLEOTIDE SEQUENCE</scope>
    <source>
        <strain evidence="3">KKN 215</strain>
    </source>
</reference>
<dbReference type="PANTHER" id="PTHR33840:SF2">
    <property type="entry name" value="TLE1 PHOSPHOLIPASE DOMAIN-CONTAINING PROTEIN"/>
    <property type="match status" value="1"/>
</dbReference>